<evidence type="ECO:0000256" key="3">
    <source>
        <dbReference type="ARBA" id="ARBA00022630"/>
    </source>
</evidence>
<dbReference type="SUPFAM" id="SSF51905">
    <property type="entry name" value="FAD/NAD(P)-binding domain"/>
    <property type="match status" value="1"/>
</dbReference>
<dbReference type="GO" id="GO:0050660">
    <property type="term" value="F:flavin adenine dinucleotide binding"/>
    <property type="evidence" value="ECO:0007669"/>
    <property type="project" value="InterPro"/>
</dbReference>
<feature type="binding site" evidence="5">
    <location>
        <position position="241"/>
    </location>
    <ligand>
        <name>FAD</name>
        <dbReference type="ChEBI" id="CHEBI:57692"/>
    </ligand>
</feature>
<dbReference type="EMBL" id="SRXT01000004">
    <property type="protein sequence ID" value="TGX53584.1"/>
    <property type="molecule type" value="Genomic_DNA"/>
</dbReference>
<dbReference type="GO" id="GO:0016614">
    <property type="term" value="F:oxidoreductase activity, acting on CH-OH group of donors"/>
    <property type="evidence" value="ECO:0007669"/>
    <property type="project" value="InterPro"/>
</dbReference>
<comment type="similarity">
    <text evidence="2 6">Belongs to the GMC oxidoreductase family.</text>
</comment>
<name>A0A4S1XB74_9SPHN</name>
<keyword evidence="4 5" id="KW-0274">FAD</keyword>
<dbReference type="Pfam" id="PF00732">
    <property type="entry name" value="GMC_oxred_N"/>
    <property type="match status" value="1"/>
</dbReference>
<keyword evidence="3 6" id="KW-0285">Flavoprotein</keyword>
<evidence type="ECO:0000256" key="5">
    <source>
        <dbReference type="PIRSR" id="PIRSR000137-2"/>
    </source>
</evidence>
<sequence length="553" mass="59264">MEPRRQPRYVGNDKGTLGSNAARGGTGVEADIVVIGCGSGGSAVAGRLSEGGKYSVAVLEAGGRNTGLRTIMPGMMPFQTDKTNWGFETVPQPGLNGRRGYQPRGKGLGGSSAINAMLYIRGNPGDYDEWRDVGCTGWGWDDVLPWFRRSEHNVRGADGFHGDDGPLWVSEQDSAHPGSRAFIEAASRLQIPVNRDFNGAHQDGVGLYQVTQKNGERWTASRAYLPAGRRDNLDIVCDALVERILFEDGRATGVAYRQGGQSCQIRARRALVLAAGAFQTPQLLMLSGIGPAAHLAQLGLPVQLDRPAVGADLQDHIDYTAAFETEGSFFLGRSPMGTLKSLGALVQWLFTRGGGMTSPYAEAGGFLRTAFAGDRPDIQLHFLTAIVEDHGRTKVKGHGYSCHACVLRPESRGSVRLQSADAAASPLIDPAFLSDPRDMAVLKAGVRAMYRILDTPPLADHKGRDRYPVDLADDIALEALIRARADTVYHPVGTARMGSDDEAVVDPRLRVRGVDGLYIADASVMPRLIGGNTNAPSIMIGERCAAFIAEDLG</sequence>
<evidence type="ECO:0000256" key="7">
    <source>
        <dbReference type="SAM" id="MobiDB-lite"/>
    </source>
</evidence>
<dbReference type="SUPFAM" id="SSF54373">
    <property type="entry name" value="FAD-linked reductases, C-terminal domain"/>
    <property type="match status" value="1"/>
</dbReference>
<evidence type="ECO:0000313" key="11">
    <source>
        <dbReference type="Proteomes" id="UP000306147"/>
    </source>
</evidence>
<evidence type="ECO:0000313" key="10">
    <source>
        <dbReference type="EMBL" id="TGX53584.1"/>
    </source>
</evidence>
<reference evidence="10 11" key="1">
    <citation type="submission" date="2019-04" db="EMBL/GenBank/DDBJ databases">
        <title>Sphingomonas psychrotolerans sp. nov., isolated from soil in the Tianshan Mountains, Xinjiang, China.</title>
        <authorList>
            <person name="Luo Y."/>
            <person name="Sheng H."/>
        </authorList>
    </citation>
    <scope>NUCLEOTIDE SEQUENCE [LARGE SCALE GENOMIC DNA]</scope>
    <source>
        <strain evidence="10 11">ZFGT-11</strain>
    </source>
</reference>
<evidence type="ECO:0000259" key="9">
    <source>
        <dbReference type="PROSITE" id="PS00624"/>
    </source>
</evidence>
<evidence type="ECO:0000256" key="1">
    <source>
        <dbReference type="ARBA" id="ARBA00001974"/>
    </source>
</evidence>
<evidence type="ECO:0000256" key="6">
    <source>
        <dbReference type="RuleBase" id="RU003968"/>
    </source>
</evidence>
<feature type="domain" description="Glucose-methanol-choline oxidoreductase N-terminal" evidence="8">
    <location>
        <begin position="105"/>
        <end position="128"/>
    </location>
</feature>
<protein>
    <submittedName>
        <fullName evidence="10">Glucose-methanol-choline oxidoreductase</fullName>
    </submittedName>
</protein>
<evidence type="ECO:0000256" key="2">
    <source>
        <dbReference type="ARBA" id="ARBA00010790"/>
    </source>
</evidence>
<proteinExistence type="inferred from homology"/>
<dbReference type="Proteomes" id="UP000306147">
    <property type="component" value="Unassembled WGS sequence"/>
</dbReference>
<dbReference type="AlphaFoldDB" id="A0A4S1XB74"/>
<dbReference type="PIRSF" id="PIRSF000137">
    <property type="entry name" value="Alcohol_oxidase"/>
    <property type="match status" value="1"/>
</dbReference>
<dbReference type="PANTHER" id="PTHR11552:SF147">
    <property type="entry name" value="CHOLINE DEHYDROGENASE, MITOCHONDRIAL"/>
    <property type="match status" value="1"/>
</dbReference>
<gene>
    <name evidence="10" type="ORF">E5A73_12210</name>
</gene>
<organism evidence="10 11">
    <name type="scientific">Sphingomonas gei</name>
    <dbReference type="NCBI Taxonomy" id="1395960"/>
    <lineage>
        <taxon>Bacteria</taxon>
        <taxon>Pseudomonadati</taxon>
        <taxon>Pseudomonadota</taxon>
        <taxon>Alphaproteobacteria</taxon>
        <taxon>Sphingomonadales</taxon>
        <taxon>Sphingomonadaceae</taxon>
        <taxon>Sphingomonas</taxon>
    </lineage>
</organism>
<evidence type="ECO:0000259" key="8">
    <source>
        <dbReference type="PROSITE" id="PS00623"/>
    </source>
</evidence>
<evidence type="ECO:0000256" key="4">
    <source>
        <dbReference type="ARBA" id="ARBA00022827"/>
    </source>
</evidence>
<dbReference type="Pfam" id="PF05199">
    <property type="entry name" value="GMC_oxred_C"/>
    <property type="match status" value="1"/>
</dbReference>
<dbReference type="Gene3D" id="3.30.560.10">
    <property type="entry name" value="Glucose Oxidase, domain 3"/>
    <property type="match status" value="1"/>
</dbReference>
<dbReference type="InterPro" id="IPR036188">
    <property type="entry name" value="FAD/NAD-bd_sf"/>
</dbReference>
<comment type="cofactor">
    <cofactor evidence="1 5">
        <name>FAD</name>
        <dbReference type="ChEBI" id="CHEBI:57692"/>
    </cofactor>
</comment>
<accession>A0A4S1XB74</accession>
<keyword evidence="11" id="KW-1185">Reference proteome</keyword>
<dbReference type="InterPro" id="IPR007867">
    <property type="entry name" value="GMC_OxRtase_C"/>
</dbReference>
<dbReference type="InterPro" id="IPR000172">
    <property type="entry name" value="GMC_OxRdtase_N"/>
</dbReference>
<dbReference type="InterPro" id="IPR012132">
    <property type="entry name" value="GMC_OxRdtase"/>
</dbReference>
<dbReference type="PANTHER" id="PTHR11552">
    <property type="entry name" value="GLUCOSE-METHANOL-CHOLINE GMC OXIDOREDUCTASE"/>
    <property type="match status" value="1"/>
</dbReference>
<dbReference type="PROSITE" id="PS00623">
    <property type="entry name" value="GMC_OXRED_1"/>
    <property type="match status" value="1"/>
</dbReference>
<dbReference type="Gene3D" id="3.50.50.60">
    <property type="entry name" value="FAD/NAD(P)-binding domain"/>
    <property type="match status" value="1"/>
</dbReference>
<comment type="caution">
    <text evidence="10">The sequence shown here is derived from an EMBL/GenBank/DDBJ whole genome shotgun (WGS) entry which is preliminary data.</text>
</comment>
<dbReference type="PROSITE" id="PS00624">
    <property type="entry name" value="GMC_OXRED_2"/>
    <property type="match status" value="1"/>
</dbReference>
<feature type="region of interest" description="Disordered" evidence="7">
    <location>
        <begin position="1"/>
        <end position="23"/>
    </location>
</feature>
<feature type="domain" description="Glucose-methanol-choline oxidoreductase N-terminal" evidence="9">
    <location>
        <begin position="276"/>
        <end position="290"/>
    </location>
</feature>
<dbReference type="OrthoDB" id="9785276at2"/>